<protein>
    <recommendedName>
        <fullName evidence="4">DUF4142 domain-containing protein</fullName>
    </recommendedName>
</protein>
<reference evidence="2 3" key="1">
    <citation type="submission" date="2019-04" db="EMBL/GenBank/DDBJ databases">
        <title>Saccharibacteria TM7 genomes.</title>
        <authorList>
            <person name="Bor B."/>
            <person name="He X."/>
            <person name="Chen T."/>
            <person name="Dewhirst F.E."/>
        </authorList>
    </citation>
    <scope>NUCLEOTIDE SEQUENCE [LARGE SCALE GENOMIC DNA]</scope>
    <source>
        <strain evidence="2 3">BB001</strain>
    </source>
</reference>
<dbReference type="AlphaFoldDB" id="A0A4P9A2C6"/>
<accession>A0A4P9A2C6</accession>
<name>A0A4P9A2C6_9BACT</name>
<evidence type="ECO:0000313" key="2">
    <source>
        <dbReference type="EMBL" id="QCT41918.1"/>
    </source>
</evidence>
<keyword evidence="1" id="KW-0812">Transmembrane</keyword>
<dbReference type="RefSeq" id="WP_138078360.1">
    <property type="nucleotide sequence ID" value="NZ_CP040004.1"/>
</dbReference>
<organism evidence="2 3">
    <name type="scientific">Candidatus Nanosynbacter featherlites</name>
    <dbReference type="NCBI Taxonomy" id="2572088"/>
    <lineage>
        <taxon>Bacteria</taxon>
        <taxon>Candidatus Saccharimonadota</taxon>
        <taxon>Candidatus Saccharimonadia</taxon>
        <taxon>Candidatus Nanosynbacterales</taxon>
        <taxon>Candidatus Nanosynbacteraceae</taxon>
        <taxon>Candidatus Nanosynbacter</taxon>
    </lineage>
</organism>
<keyword evidence="1" id="KW-1133">Transmembrane helix</keyword>
<gene>
    <name evidence="2" type="ORF">FBF37_00260</name>
</gene>
<sequence>MYPNDPYSQPPTPSGIDYLNQIAAPPEPAGFDKKTKIIIIIIALVGVLSLGFIWAASQSGSGPTISNAIMRVARLQTVTELQKKRLKNSTVTDINSSLDAILTTAVNKATPIAQSEKLDINKALKVPDFEVKLSEKLDDAFLNDQLDAVYTREMAYQLELLSSELSSLSKKAKKSDVKEFLEKTQSDITSIKKRLESSPV</sequence>
<evidence type="ECO:0000313" key="3">
    <source>
        <dbReference type="Proteomes" id="UP000310639"/>
    </source>
</evidence>
<evidence type="ECO:0000256" key="1">
    <source>
        <dbReference type="SAM" id="Phobius"/>
    </source>
</evidence>
<keyword evidence="3" id="KW-1185">Reference proteome</keyword>
<dbReference type="KEGG" id="nft:FBF37_00260"/>
<dbReference type="Proteomes" id="UP000310639">
    <property type="component" value="Chromosome"/>
</dbReference>
<keyword evidence="1" id="KW-0472">Membrane</keyword>
<feature type="transmembrane region" description="Helical" evidence="1">
    <location>
        <begin position="37"/>
        <end position="56"/>
    </location>
</feature>
<dbReference type="EMBL" id="CP040004">
    <property type="protein sequence ID" value="QCT41918.1"/>
    <property type="molecule type" value="Genomic_DNA"/>
</dbReference>
<proteinExistence type="predicted"/>
<dbReference type="OrthoDB" id="9788925at2"/>
<evidence type="ECO:0008006" key="4">
    <source>
        <dbReference type="Google" id="ProtNLM"/>
    </source>
</evidence>